<feature type="compositionally biased region" description="Basic and acidic residues" evidence="1">
    <location>
        <begin position="1"/>
        <end position="10"/>
    </location>
</feature>
<organism evidence="2 3">
    <name type="scientific">Arabis nemorensis</name>
    <dbReference type="NCBI Taxonomy" id="586526"/>
    <lineage>
        <taxon>Eukaryota</taxon>
        <taxon>Viridiplantae</taxon>
        <taxon>Streptophyta</taxon>
        <taxon>Embryophyta</taxon>
        <taxon>Tracheophyta</taxon>
        <taxon>Spermatophyta</taxon>
        <taxon>Magnoliopsida</taxon>
        <taxon>eudicotyledons</taxon>
        <taxon>Gunneridae</taxon>
        <taxon>Pentapetalae</taxon>
        <taxon>rosids</taxon>
        <taxon>malvids</taxon>
        <taxon>Brassicales</taxon>
        <taxon>Brassicaceae</taxon>
        <taxon>Arabideae</taxon>
        <taxon>Arabis</taxon>
    </lineage>
</organism>
<reference evidence="2" key="1">
    <citation type="submission" date="2019-07" db="EMBL/GenBank/DDBJ databases">
        <authorList>
            <person name="Dittberner H."/>
        </authorList>
    </citation>
    <scope>NUCLEOTIDE SEQUENCE [LARGE SCALE GENOMIC DNA]</scope>
</reference>
<evidence type="ECO:0000256" key="1">
    <source>
        <dbReference type="SAM" id="MobiDB-lite"/>
    </source>
</evidence>
<dbReference type="EMBL" id="CABITT030000008">
    <property type="protein sequence ID" value="VVB15233.1"/>
    <property type="molecule type" value="Genomic_DNA"/>
</dbReference>
<evidence type="ECO:0000313" key="3">
    <source>
        <dbReference type="Proteomes" id="UP000489600"/>
    </source>
</evidence>
<dbReference type="Proteomes" id="UP000489600">
    <property type="component" value="Unassembled WGS sequence"/>
</dbReference>
<gene>
    <name evidence="2" type="ORF">ANE_LOCUS25677</name>
</gene>
<evidence type="ECO:0000313" key="2">
    <source>
        <dbReference type="EMBL" id="VVB15233.1"/>
    </source>
</evidence>
<keyword evidence="3" id="KW-1185">Reference proteome</keyword>
<proteinExistence type="predicted"/>
<sequence length="146" mass="16680">MVMKRKEMEQPSKFNRYSNNSQFQVDQSLNDDMAIEKFRANIRLSSRSIRKSDAQPFKNIRYSSKHGCYTITSEPSSSSSLTSFQCDLSQNIVRGNAHIPEIYTRDLISTIGSADRYPVDRVPNFEENSSIINDSKNLGLDLSLKM</sequence>
<feature type="region of interest" description="Disordered" evidence="1">
    <location>
        <begin position="1"/>
        <end position="20"/>
    </location>
</feature>
<comment type="caution">
    <text evidence="2">The sequence shown here is derived from an EMBL/GenBank/DDBJ whole genome shotgun (WGS) entry which is preliminary data.</text>
</comment>
<dbReference type="OrthoDB" id="1101102at2759"/>
<name>A0A565CND7_9BRAS</name>
<protein>
    <submittedName>
        <fullName evidence="2">Uncharacterized protein</fullName>
    </submittedName>
</protein>
<dbReference type="AlphaFoldDB" id="A0A565CND7"/>
<accession>A0A565CND7</accession>